<protein>
    <submittedName>
        <fullName evidence="7">Arylsulfatase I</fullName>
    </submittedName>
</protein>
<dbReference type="InterPro" id="IPR017850">
    <property type="entry name" value="Alkaline_phosphatase_core_sf"/>
</dbReference>
<dbReference type="Gene3D" id="3.40.720.10">
    <property type="entry name" value="Alkaline Phosphatase, subunit A"/>
    <property type="match status" value="1"/>
</dbReference>
<dbReference type="AlphaFoldDB" id="A0A0C2MFT0"/>
<keyword evidence="4" id="KW-0106">Calcium</keyword>
<dbReference type="OrthoDB" id="103349at2759"/>
<reference evidence="7 8" key="1">
    <citation type="journal article" date="2014" name="Genome Biol. Evol.">
        <title>The genome of the myxosporean Thelohanellus kitauei shows adaptations to nutrient acquisition within its fish host.</title>
        <authorList>
            <person name="Yang Y."/>
            <person name="Xiong J."/>
            <person name="Zhou Z."/>
            <person name="Huo F."/>
            <person name="Miao W."/>
            <person name="Ran C."/>
            <person name="Liu Y."/>
            <person name="Zhang J."/>
            <person name="Feng J."/>
            <person name="Wang M."/>
            <person name="Wang M."/>
            <person name="Wang L."/>
            <person name="Yao B."/>
        </authorList>
    </citation>
    <scope>NUCLEOTIDE SEQUENCE [LARGE SCALE GENOMIC DNA]</scope>
    <source>
        <strain evidence="7">Wuqing</strain>
    </source>
</reference>
<feature type="domain" description="Sulfatase N-terminal" evidence="6">
    <location>
        <begin position="23"/>
        <end position="160"/>
    </location>
</feature>
<accession>A0A0C2MFT0</accession>
<dbReference type="Pfam" id="PF00884">
    <property type="entry name" value="Sulfatase"/>
    <property type="match status" value="1"/>
</dbReference>
<comment type="similarity">
    <text evidence="2">Belongs to the sulfatase family.</text>
</comment>
<name>A0A0C2MFT0_THEKT</name>
<dbReference type="InterPro" id="IPR000917">
    <property type="entry name" value="Sulfatase_N"/>
</dbReference>
<comment type="caution">
    <text evidence="7">The sequence shown here is derived from an EMBL/GenBank/DDBJ whole genome shotgun (WGS) entry which is preliminary data.</text>
</comment>
<keyword evidence="3" id="KW-0479">Metal-binding</keyword>
<dbReference type="Proteomes" id="UP000031668">
    <property type="component" value="Unassembled WGS sequence"/>
</dbReference>
<evidence type="ECO:0000256" key="2">
    <source>
        <dbReference type="ARBA" id="ARBA00008779"/>
    </source>
</evidence>
<evidence type="ECO:0000256" key="3">
    <source>
        <dbReference type="ARBA" id="ARBA00022723"/>
    </source>
</evidence>
<dbReference type="GO" id="GO:0008484">
    <property type="term" value="F:sulfuric ester hydrolase activity"/>
    <property type="evidence" value="ECO:0007669"/>
    <property type="project" value="InterPro"/>
</dbReference>
<evidence type="ECO:0000259" key="6">
    <source>
        <dbReference type="Pfam" id="PF00884"/>
    </source>
</evidence>
<keyword evidence="8" id="KW-1185">Reference proteome</keyword>
<dbReference type="InterPro" id="IPR047115">
    <property type="entry name" value="ARSB"/>
</dbReference>
<dbReference type="EMBL" id="JWZT01004760">
    <property type="protein sequence ID" value="KII63224.1"/>
    <property type="molecule type" value="Genomic_DNA"/>
</dbReference>
<evidence type="ECO:0000256" key="5">
    <source>
        <dbReference type="ARBA" id="ARBA00023180"/>
    </source>
</evidence>
<evidence type="ECO:0000313" key="7">
    <source>
        <dbReference type="EMBL" id="KII63224.1"/>
    </source>
</evidence>
<sequence>MILDVWCDWFSNTKRSIGSDEKPNIIIISTTELGWDDISLHGNPLAVTPNLDTFARHGVTLNNHYISPFEFPTRVEFMTGKYAACFGLNRDVNTNSLPISLPSIETTLPKILKQQGYNTHFLGKWGLGFYKRSVHPINQGFDSFYGSMSFRAVDYYNLTSTDGNYTGYDLYNGTQVVSP</sequence>
<evidence type="ECO:0000256" key="1">
    <source>
        <dbReference type="ARBA" id="ARBA00001913"/>
    </source>
</evidence>
<comment type="cofactor">
    <cofactor evidence="1">
        <name>Ca(2+)</name>
        <dbReference type="ChEBI" id="CHEBI:29108"/>
    </cofactor>
</comment>
<organism evidence="7 8">
    <name type="scientific">Thelohanellus kitauei</name>
    <name type="common">Myxosporean</name>
    <dbReference type="NCBI Taxonomy" id="669202"/>
    <lineage>
        <taxon>Eukaryota</taxon>
        <taxon>Metazoa</taxon>
        <taxon>Cnidaria</taxon>
        <taxon>Myxozoa</taxon>
        <taxon>Myxosporea</taxon>
        <taxon>Bivalvulida</taxon>
        <taxon>Platysporina</taxon>
        <taxon>Myxobolidae</taxon>
        <taxon>Thelohanellus</taxon>
    </lineage>
</organism>
<dbReference type="SUPFAM" id="SSF53649">
    <property type="entry name" value="Alkaline phosphatase-like"/>
    <property type="match status" value="1"/>
</dbReference>
<dbReference type="OMA" id="QYIISID"/>
<proteinExistence type="inferred from homology"/>
<evidence type="ECO:0000256" key="4">
    <source>
        <dbReference type="ARBA" id="ARBA00022837"/>
    </source>
</evidence>
<dbReference type="PANTHER" id="PTHR10342">
    <property type="entry name" value="ARYLSULFATASE"/>
    <property type="match status" value="1"/>
</dbReference>
<gene>
    <name evidence="7" type="ORF">RF11_07905</name>
</gene>
<evidence type="ECO:0000313" key="8">
    <source>
        <dbReference type="Proteomes" id="UP000031668"/>
    </source>
</evidence>
<dbReference type="GO" id="GO:0046872">
    <property type="term" value="F:metal ion binding"/>
    <property type="evidence" value="ECO:0007669"/>
    <property type="project" value="UniProtKB-KW"/>
</dbReference>
<keyword evidence="5" id="KW-0325">Glycoprotein</keyword>
<dbReference type="PANTHER" id="PTHR10342:SF273">
    <property type="entry name" value="RE14504P"/>
    <property type="match status" value="1"/>
</dbReference>